<evidence type="ECO:0000313" key="2">
    <source>
        <dbReference type="Proteomes" id="UP000054815"/>
    </source>
</evidence>
<proteinExistence type="predicted"/>
<evidence type="ECO:0000313" key="1">
    <source>
        <dbReference type="EMBL" id="KRX96303.1"/>
    </source>
</evidence>
<protein>
    <submittedName>
        <fullName evidence="1">Uncharacterized protein</fullName>
    </submittedName>
</protein>
<gene>
    <name evidence="1" type="ORF">T4E_6242</name>
</gene>
<reference evidence="1 2" key="1">
    <citation type="submission" date="2015-01" db="EMBL/GenBank/DDBJ databases">
        <title>Evolution of Trichinella species and genotypes.</title>
        <authorList>
            <person name="Korhonen P.K."/>
            <person name="Edoardo P."/>
            <person name="Giuseppe L.R."/>
            <person name="Gasser R.B."/>
        </authorList>
    </citation>
    <scope>NUCLEOTIDE SEQUENCE [LARGE SCALE GENOMIC DNA]</scope>
    <source>
        <strain evidence="1">ISS141</strain>
    </source>
</reference>
<accession>A0A0V0Y7R5</accession>
<dbReference type="AlphaFoldDB" id="A0A0V0Y7R5"/>
<comment type="caution">
    <text evidence="1">The sequence shown here is derived from an EMBL/GenBank/DDBJ whole genome shotgun (WGS) entry which is preliminary data.</text>
</comment>
<dbReference type="EMBL" id="JYDU01000045">
    <property type="protein sequence ID" value="KRX96303.1"/>
    <property type="molecule type" value="Genomic_DNA"/>
</dbReference>
<dbReference type="Proteomes" id="UP000054815">
    <property type="component" value="Unassembled WGS sequence"/>
</dbReference>
<name>A0A0V0Y7R5_TRIPS</name>
<sequence length="135" mass="14992">MWMFCKWTIHCSVSKPWVPVGRGKLNDRPAAEASQGKVEVASTLSRSYSRSIQIILFSRFNSVVSARVQSFNKIAMNQQRRLCCAKTKRHTFGQLQSTLAVGATVKDRLPANAQSSPVDTLFQVAQFCSIDHTGS</sequence>
<organism evidence="1 2">
    <name type="scientific">Trichinella pseudospiralis</name>
    <name type="common">Parasitic roundworm</name>
    <dbReference type="NCBI Taxonomy" id="6337"/>
    <lineage>
        <taxon>Eukaryota</taxon>
        <taxon>Metazoa</taxon>
        <taxon>Ecdysozoa</taxon>
        <taxon>Nematoda</taxon>
        <taxon>Enoplea</taxon>
        <taxon>Dorylaimia</taxon>
        <taxon>Trichinellida</taxon>
        <taxon>Trichinellidae</taxon>
        <taxon>Trichinella</taxon>
    </lineage>
</organism>